<dbReference type="PRINTS" id="PR00461">
    <property type="entry name" value="PLPEROXIDASE"/>
</dbReference>
<dbReference type="GO" id="GO:0020037">
    <property type="term" value="F:heme binding"/>
    <property type="evidence" value="ECO:0007669"/>
    <property type="project" value="InterPro"/>
</dbReference>
<feature type="binding site" evidence="12">
    <location>
        <position position="97"/>
    </location>
    <ligand>
        <name>Ca(2+)</name>
        <dbReference type="ChEBI" id="CHEBI:29108"/>
        <label>2</label>
    </ligand>
</feature>
<feature type="binding site" description="axial binding residue" evidence="12">
    <location>
        <position position="43"/>
    </location>
    <ligand>
        <name>heme b</name>
        <dbReference type="ChEBI" id="CHEBI:60344"/>
    </ligand>
    <ligandPart>
        <name>Fe</name>
        <dbReference type="ChEBI" id="CHEBI:18248"/>
    </ligandPart>
</feature>
<dbReference type="OrthoDB" id="1433256at2759"/>
<evidence type="ECO:0000256" key="2">
    <source>
        <dbReference type="ARBA" id="ARBA00006873"/>
    </source>
</evidence>
<feature type="binding site" evidence="11">
    <location>
        <position position="13"/>
    </location>
    <ligand>
        <name>substrate</name>
    </ligand>
</feature>
<protein>
    <recommendedName>
        <fullName evidence="3">peroxidase</fullName>
        <ecNumber evidence="3">1.11.1.7</ecNumber>
    </recommendedName>
</protein>
<dbReference type="GO" id="GO:0006979">
    <property type="term" value="P:response to oxidative stress"/>
    <property type="evidence" value="ECO:0007669"/>
    <property type="project" value="InterPro"/>
</dbReference>
<gene>
    <name evidence="15" type="ORF">M569_02387</name>
</gene>
<feature type="domain" description="Plant heme peroxidase family profile" evidence="14">
    <location>
        <begin position="1"/>
        <end position="175"/>
    </location>
</feature>
<comment type="cofactor">
    <cofactor evidence="12">
        <name>heme b</name>
        <dbReference type="ChEBI" id="CHEBI:60344"/>
    </cofactor>
    <text evidence="12">Binds 1 heme b (iron(II)-protoporphyrin IX) group per subunit.</text>
</comment>
<evidence type="ECO:0000313" key="16">
    <source>
        <dbReference type="Proteomes" id="UP000015453"/>
    </source>
</evidence>
<keyword evidence="6 12" id="KW-0479">Metal-binding</keyword>
<evidence type="ECO:0000256" key="11">
    <source>
        <dbReference type="PIRSR" id="PIRSR600823-2"/>
    </source>
</evidence>
<evidence type="ECO:0000256" key="5">
    <source>
        <dbReference type="ARBA" id="ARBA00022617"/>
    </source>
</evidence>
<evidence type="ECO:0000256" key="1">
    <source>
        <dbReference type="ARBA" id="ARBA00000189"/>
    </source>
</evidence>
<dbReference type="EMBL" id="AUSU01000858">
    <property type="protein sequence ID" value="EPS72377.1"/>
    <property type="molecule type" value="Genomic_DNA"/>
</dbReference>
<feature type="disulfide bond" evidence="13">
    <location>
        <begin position="50"/>
        <end position="82"/>
    </location>
</feature>
<proteinExistence type="inferred from homology"/>
<evidence type="ECO:0000256" key="9">
    <source>
        <dbReference type="ARBA" id="ARBA00023004"/>
    </source>
</evidence>
<accession>S8EIL3</accession>
<dbReference type="InterPro" id="IPR010255">
    <property type="entry name" value="Haem_peroxidase_sf"/>
</dbReference>
<keyword evidence="8" id="KW-0560">Oxidoreductase</keyword>
<keyword evidence="4" id="KW-0575">Peroxidase</keyword>
<evidence type="ECO:0000313" key="15">
    <source>
        <dbReference type="EMBL" id="EPS72377.1"/>
    </source>
</evidence>
<evidence type="ECO:0000256" key="10">
    <source>
        <dbReference type="ARBA" id="ARBA00023157"/>
    </source>
</evidence>
<organism evidence="15 16">
    <name type="scientific">Genlisea aurea</name>
    <dbReference type="NCBI Taxonomy" id="192259"/>
    <lineage>
        <taxon>Eukaryota</taxon>
        <taxon>Viridiplantae</taxon>
        <taxon>Streptophyta</taxon>
        <taxon>Embryophyta</taxon>
        <taxon>Tracheophyta</taxon>
        <taxon>Spermatophyta</taxon>
        <taxon>Magnoliopsida</taxon>
        <taxon>eudicotyledons</taxon>
        <taxon>Gunneridae</taxon>
        <taxon>Pentapetalae</taxon>
        <taxon>asterids</taxon>
        <taxon>lamiids</taxon>
        <taxon>Lamiales</taxon>
        <taxon>Lentibulariaceae</taxon>
        <taxon>Genlisea</taxon>
    </lineage>
</organism>
<dbReference type="GO" id="GO:0140825">
    <property type="term" value="F:lactoperoxidase activity"/>
    <property type="evidence" value="ECO:0007669"/>
    <property type="project" value="UniProtKB-EC"/>
</dbReference>
<feature type="binding site" evidence="12">
    <location>
        <position position="102"/>
    </location>
    <ligand>
        <name>Ca(2+)</name>
        <dbReference type="ChEBI" id="CHEBI:29108"/>
        <label>2</label>
    </ligand>
</feature>
<dbReference type="InterPro" id="IPR002016">
    <property type="entry name" value="Haem_peroxidase"/>
</dbReference>
<dbReference type="PRINTS" id="PR00458">
    <property type="entry name" value="PEROXIDASE"/>
</dbReference>
<keyword evidence="16" id="KW-1185">Reference proteome</keyword>
<comment type="caution">
    <text evidence="15">The sequence shown here is derived from an EMBL/GenBank/DDBJ whole genome shotgun (WGS) entry which is preliminary data.</text>
</comment>
<dbReference type="PROSITE" id="PS00435">
    <property type="entry name" value="PEROXIDASE_1"/>
    <property type="match status" value="1"/>
</dbReference>
<dbReference type="InterPro" id="IPR019793">
    <property type="entry name" value="Peroxidases_heam-ligand_BS"/>
</dbReference>
<evidence type="ECO:0000256" key="6">
    <source>
        <dbReference type="ARBA" id="ARBA00022723"/>
    </source>
</evidence>
<feature type="binding site" evidence="12">
    <location>
        <position position="44"/>
    </location>
    <ligand>
        <name>Ca(2+)</name>
        <dbReference type="ChEBI" id="CHEBI:29108"/>
        <label>2</label>
    </ligand>
</feature>
<evidence type="ECO:0000256" key="7">
    <source>
        <dbReference type="ARBA" id="ARBA00022837"/>
    </source>
</evidence>
<comment type="similarity">
    <text evidence="2">Belongs to the peroxidase family. Ascorbate peroxidase subfamily.</text>
</comment>
<evidence type="ECO:0000256" key="4">
    <source>
        <dbReference type="ARBA" id="ARBA00022559"/>
    </source>
</evidence>
<comment type="catalytic activity">
    <reaction evidence="1">
        <text>2 a phenolic donor + H2O2 = 2 a phenolic radical donor + 2 H2O</text>
        <dbReference type="Rhea" id="RHEA:56136"/>
        <dbReference type="ChEBI" id="CHEBI:15377"/>
        <dbReference type="ChEBI" id="CHEBI:16240"/>
        <dbReference type="ChEBI" id="CHEBI:139520"/>
        <dbReference type="ChEBI" id="CHEBI:139521"/>
        <dbReference type="EC" id="1.11.1.7"/>
    </reaction>
</comment>
<dbReference type="PROSITE" id="PS50873">
    <property type="entry name" value="PEROXIDASE_4"/>
    <property type="match status" value="1"/>
</dbReference>
<dbReference type="EC" id="1.11.1.7" evidence="3"/>
<dbReference type="Proteomes" id="UP000015453">
    <property type="component" value="Unassembled WGS sequence"/>
</dbReference>
<evidence type="ECO:0000256" key="8">
    <source>
        <dbReference type="ARBA" id="ARBA00023002"/>
    </source>
</evidence>
<comment type="cofactor">
    <cofactor evidence="12">
        <name>Ca(2+)</name>
        <dbReference type="ChEBI" id="CHEBI:29108"/>
    </cofactor>
    <text evidence="12">Binds 2 calcium ions per subunit.</text>
</comment>
<dbReference type="AlphaFoldDB" id="S8EIL3"/>
<dbReference type="Gene3D" id="1.10.420.10">
    <property type="entry name" value="Peroxidase, domain 2"/>
    <property type="match status" value="1"/>
</dbReference>
<evidence type="ECO:0000259" key="14">
    <source>
        <dbReference type="PROSITE" id="PS50873"/>
    </source>
</evidence>
<dbReference type="FunFam" id="1.10.420.10:FF:000001">
    <property type="entry name" value="Peroxidase"/>
    <property type="match status" value="1"/>
</dbReference>
<keyword evidence="5" id="KW-0349">Heme</keyword>
<evidence type="ECO:0000256" key="13">
    <source>
        <dbReference type="PIRSR" id="PIRSR600823-5"/>
    </source>
</evidence>
<evidence type="ECO:0000256" key="3">
    <source>
        <dbReference type="ARBA" id="ARBA00012313"/>
    </source>
</evidence>
<keyword evidence="9 12" id="KW-0408">Iron</keyword>
<reference evidence="15 16" key="1">
    <citation type="journal article" date="2013" name="BMC Genomics">
        <title>The miniature genome of a carnivorous plant Genlisea aurea contains a low number of genes and short non-coding sequences.</title>
        <authorList>
            <person name="Leushkin E.V."/>
            <person name="Sutormin R.A."/>
            <person name="Nabieva E.R."/>
            <person name="Penin A.A."/>
            <person name="Kondrashov A.S."/>
            <person name="Logacheva M.D."/>
        </authorList>
    </citation>
    <scope>NUCLEOTIDE SEQUENCE [LARGE SCALE GENOMIC DNA]</scope>
</reference>
<sequence length="176" mass="18673">MISLASQVSVNLPHTSDTVSQLAANFASKGLSKTDLAVLSGGHTFGISHCSTIRSRLYNSTGGISIDPTLNSTYAPILISLCPFNSTTANVSLDRITPNVFDFNYYVDIVQNAALFHSDGALLNDSTTSAYVLGHLLPGSTAVRFLVDFANSMLKMSNILNPATGQVRKNCAVLNS</sequence>
<name>S8EIL3_9LAMI</name>
<dbReference type="InterPro" id="IPR000823">
    <property type="entry name" value="Peroxidase_pln"/>
</dbReference>
<keyword evidence="7 12" id="KW-0106">Calcium</keyword>
<evidence type="ECO:0000256" key="12">
    <source>
        <dbReference type="PIRSR" id="PIRSR600823-3"/>
    </source>
</evidence>
<dbReference type="Pfam" id="PF00141">
    <property type="entry name" value="peroxidase"/>
    <property type="match status" value="1"/>
</dbReference>
<feature type="binding site" evidence="12">
    <location>
        <position position="94"/>
    </location>
    <ligand>
        <name>Ca(2+)</name>
        <dbReference type="ChEBI" id="CHEBI:29108"/>
        <label>2</label>
    </ligand>
</feature>
<dbReference type="PANTHER" id="PTHR31517">
    <property type="match status" value="1"/>
</dbReference>
<keyword evidence="10 13" id="KW-1015">Disulfide bond</keyword>
<dbReference type="GO" id="GO:0046872">
    <property type="term" value="F:metal ion binding"/>
    <property type="evidence" value="ECO:0007669"/>
    <property type="project" value="UniProtKB-KW"/>
</dbReference>
<dbReference type="SUPFAM" id="SSF48113">
    <property type="entry name" value="Heme-dependent peroxidases"/>
    <property type="match status" value="1"/>
</dbReference>
<dbReference type="PANTHER" id="PTHR31517:SF84">
    <property type="entry name" value="PEROXIDASE"/>
    <property type="match status" value="1"/>
</dbReference>